<evidence type="ECO:0000256" key="3">
    <source>
        <dbReference type="ARBA" id="ARBA00023295"/>
    </source>
</evidence>
<dbReference type="PANTHER" id="PTHR31339">
    <property type="entry name" value="PECTIN LYASE-RELATED"/>
    <property type="match status" value="1"/>
</dbReference>
<evidence type="ECO:0000313" key="6">
    <source>
        <dbReference type="Proteomes" id="UP000734854"/>
    </source>
</evidence>
<accession>A0A8J5F5L3</accession>
<comment type="similarity">
    <text evidence="1 4">Belongs to the glycosyl hydrolase 28 family.</text>
</comment>
<dbReference type="SUPFAM" id="SSF51126">
    <property type="entry name" value="Pectin lyase-like"/>
    <property type="match status" value="1"/>
</dbReference>
<name>A0A8J5F5L3_ZINOF</name>
<dbReference type="InterPro" id="IPR051801">
    <property type="entry name" value="GH28_Enzymes"/>
</dbReference>
<dbReference type="GO" id="GO:0004650">
    <property type="term" value="F:polygalacturonase activity"/>
    <property type="evidence" value="ECO:0007669"/>
    <property type="project" value="InterPro"/>
</dbReference>
<dbReference type="InterPro" id="IPR000743">
    <property type="entry name" value="Glyco_hydro_28"/>
</dbReference>
<dbReference type="InterPro" id="IPR006626">
    <property type="entry name" value="PbH1"/>
</dbReference>
<dbReference type="PANTHER" id="PTHR31339:SF16">
    <property type="entry name" value="OS01G0618900 PROTEIN"/>
    <property type="match status" value="1"/>
</dbReference>
<sequence length="603" mass="65241">MGTRQIPNRNQAAECTLKISVGDSVGKPHPSVLSRRRLSRCLLPSLINPRRIKWSNSAARIKEIWFGEASARSAFAALLLVEKSLKASDKRTTRSPTRPFFPEVAEVKSGAIAAAEGEETCSGIVPMKKRDEVLLITDFGGVGDGRTLNTEAFMSAVDWIEQRNAPGGTLLYIPAGVWLTGAFNLTSRMTLFLAKGAVIKATQDTSSWPLIDPLPSYGRGRELPGGRYMSFIHGNRLQDVIITGGAHAAMPLISTSCLGENGTIDGQGDLWWNMWRQRTLRFTRPNLVELMHSTDIIISNVVFLNSPFWNIHPVYCRVRVGNFRALEGVGHLAMVALSGFPHFIGTVTKRYLRNAEFENLRGSSSITFNVVVRNVTILAPHDSPNTDGVDPDSSLNVCIEDCYISTGDDLVAIKSGWDEYGMAYARQSSGITVRRITGSGPFAGFAIGSETSGGITNVLAENLNIFNSGIGIHIKTNSGRGGFIRNITISDVNLSNVRKGLRIAGNVGGHPDDHYNPNALPVVEGLMIKNVWGVGIQQPGSIQGIKNSPFMQICLLNVKLDVAATRVVPWVCADVSGGALEVQPAACSELTSTNSMNFCTTAL</sequence>
<dbReference type="InterPro" id="IPR012334">
    <property type="entry name" value="Pectin_lyas_fold"/>
</dbReference>
<dbReference type="AlphaFoldDB" id="A0A8J5F5L3"/>
<proteinExistence type="inferred from homology"/>
<dbReference type="InterPro" id="IPR011050">
    <property type="entry name" value="Pectin_lyase_fold/virulence"/>
</dbReference>
<keyword evidence="2 4" id="KW-0378">Hydrolase</keyword>
<organism evidence="5 6">
    <name type="scientific">Zingiber officinale</name>
    <name type="common">Ginger</name>
    <name type="synonym">Amomum zingiber</name>
    <dbReference type="NCBI Taxonomy" id="94328"/>
    <lineage>
        <taxon>Eukaryota</taxon>
        <taxon>Viridiplantae</taxon>
        <taxon>Streptophyta</taxon>
        <taxon>Embryophyta</taxon>
        <taxon>Tracheophyta</taxon>
        <taxon>Spermatophyta</taxon>
        <taxon>Magnoliopsida</taxon>
        <taxon>Liliopsida</taxon>
        <taxon>Zingiberales</taxon>
        <taxon>Zingiberaceae</taxon>
        <taxon>Zingiber</taxon>
    </lineage>
</organism>
<evidence type="ECO:0000256" key="4">
    <source>
        <dbReference type="RuleBase" id="RU361169"/>
    </source>
</evidence>
<evidence type="ECO:0000313" key="5">
    <source>
        <dbReference type="EMBL" id="KAG6480330.1"/>
    </source>
</evidence>
<keyword evidence="6" id="KW-1185">Reference proteome</keyword>
<evidence type="ECO:0008006" key="7">
    <source>
        <dbReference type="Google" id="ProtNLM"/>
    </source>
</evidence>
<evidence type="ECO:0000256" key="2">
    <source>
        <dbReference type="ARBA" id="ARBA00022801"/>
    </source>
</evidence>
<protein>
    <recommendedName>
        <fullName evidence="7">Pectin lyase-like superfamily protein</fullName>
    </recommendedName>
</protein>
<dbReference type="Gene3D" id="2.160.20.10">
    <property type="entry name" value="Single-stranded right-handed beta-helix, Pectin lyase-like"/>
    <property type="match status" value="2"/>
</dbReference>
<dbReference type="Pfam" id="PF00295">
    <property type="entry name" value="Glyco_hydro_28"/>
    <property type="match status" value="1"/>
</dbReference>
<gene>
    <name evidence="5" type="ORF">ZIOFF_063830</name>
</gene>
<keyword evidence="3 4" id="KW-0326">Glycosidase</keyword>
<dbReference type="EMBL" id="JACMSC010000017">
    <property type="protein sequence ID" value="KAG6480330.1"/>
    <property type="molecule type" value="Genomic_DNA"/>
</dbReference>
<dbReference type="SMART" id="SM00710">
    <property type="entry name" value="PbH1"/>
    <property type="match status" value="6"/>
</dbReference>
<dbReference type="GO" id="GO:0005975">
    <property type="term" value="P:carbohydrate metabolic process"/>
    <property type="evidence" value="ECO:0007669"/>
    <property type="project" value="InterPro"/>
</dbReference>
<reference evidence="5 6" key="1">
    <citation type="submission" date="2020-08" db="EMBL/GenBank/DDBJ databases">
        <title>Plant Genome Project.</title>
        <authorList>
            <person name="Zhang R.-G."/>
        </authorList>
    </citation>
    <scope>NUCLEOTIDE SEQUENCE [LARGE SCALE GENOMIC DNA]</scope>
    <source>
        <tissue evidence="5">Rhizome</tissue>
    </source>
</reference>
<dbReference type="Proteomes" id="UP000734854">
    <property type="component" value="Unassembled WGS sequence"/>
</dbReference>
<evidence type="ECO:0000256" key="1">
    <source>
        <dbReference type="ARBA" id="ARBA00008834"/>
    </source>
</evidence>
<comment type="caution">
    <text evidence="5">The sequence shown here is derived from an EMBL/GenBank/DDBJ whole genome shotgun (WGS) entry which is preliminary data.</text>
</comment>